<evidence type="ECO:0000313" key="2">
    <source>
        <dbReference type="EMBL" id="MDJ1136069.1"/>
    </source>
</evidence>
<sequence>MPLSIRWQKSSFSGSSDAPNCLELGATRASILLRESESPSQVLYVERRALARLLNSLKGRSGNR</sequence>
<name>A0ABT7A3Z5_9ACTN</name>
<dbReference type="EMBL" id="JANCPR020000036">
    <property type="protein sequence ID" value="MDJ1136069.1"/>
    <property type="molecule type" value="Genomic_DNA"/>
</dbReference>
<accession>A0ABT7A3Z5</accession>
<evidence type="ECO:0000259" key="1">
    <source>
        <dbReference type="Pfam" id="PF04149"/>
    </source>
</evidence>
<dbReference type="RefSeq" id="WP_274046061.1">
    <property type="nucleotide sequence ID" value="NZ_JANCPR020000036.1"/>
</dbReference>
<comment type="caution">
    <text evidence="2">The sequence shown here is derived from an EMBL/GenBank/DDBJ whole genome shotgun (WGS) entry which is preliminary data.</text>
</comment>
<reference evidence="2 3" key="1">
    <citation type="submission" date="2023-05" db="EMBL/GenBank/DDBJ databases">
        <title>Streptantibioticus silvisoli sp. nov., acidotolerant actinomycetes 1 from pine litter.</title>
        <authorList>
            <person name="Swiecimska M."/>
            <person name="Golinska P."/>
            <person name="Sangal V."/>
            <person name="Wachnowicz B."/>
            <person name="Goodfellow M."/>
        </authorList>
    </citation>
    <scope>NUCLEOTIDE SEQUENCE [LARGE SCALE GENOMIC DNA]</scope>
    <source>
        <strain evidence="2 3">DSM 42109</strain>
    </source>
</reference>
<protein>
    <submittedName>
        <fullName evidence="2">DUF397 domain-containing protein</fullName>
    </submittedName>
</protein>
<dbReference type="Proteomes" id="UP001214441">
    <property type="component" value="Unassembled WGS sequence"/>
</dbReference>
<organism evidence="2 3">
    <name type="scientific">Streptomyces iconiensis</name>
    <dbReference type="NCBI Taxonomy" id="1384038"/>
    <lineage>
        <taxon>Bacteria</taxon>
        <taxon>Bacillati</taxon>
        <taxon>Actinomycetota</taxon>
        <taxon>Actinomycetes</taxon>
        <taxon>Kitasatosporales</taxon>
        <taxon>Streptomycetaceae</taxon>
        <taxon>Streptomyces</taxon>
    </lineage>
</organism>
<evidence type="ECO:0000313" key="3">
    <source>
        <dbReference type="Proteomes" id="UP001214441"/>
    </source>
</evidence>
<dbReference type="InterPro" id="IPR007278">
    <property type="entry name" value="DUF397"/>
</dbReference>
<gene>
    <name evidence="2" type="ORF">NMN56_029795</name>
</gene>
<feature type="domain" description="DUF397" evidence="1">
    <location>
        <begin position="6"/>
        <end position="58"/>
    </location>
</feature>
<keyword evidence="3" id="KW-1185">Reference proteome</keyword>
<proteinExistence type="predicted"/>
<dbReference type="Pfam" id="PF04149">
    <property type="entry name" value="DUF397"/>
    <property type="match status" value="1"/>
</dbReference>